<feature type="transmembrane region" description="Helical" evidence="12">
    <location>
        <begin position="249"/>
        <end position="272"/>
    </location>
</feature>
<feature type="domain" description="ABC transmembrane type-1" evidence="13">
    <location>
        <begin position="83"/>
        <end position="272"/>
    </location>
</feature>
<evidence type="ECO:0000256" key="8">
    <source>
        <dbReference type="ARBA" id="ARBA00022989"/>
    </source>
</evidence>
<keyword evidence="8 12" id="KW-1133">Transmembrane helix</keyword>
<evidence type="ECO:0000259" key="13">
    <source>
        <dbReference type="PROSITE" id="PS50928"/>
    </source>
</evidence>
<dbReference type="Pfam" id="PF12911">
    <property type="entry name" value="OppC_N"/>
    <property type="match status" value="1"/>
</dbReference>
<dbReference type="GO" id="GO:0015833">
    <property type="term" value="P:peptide transport"/>
    <property type="evidence" value="ECO:0007669"/>
    <property type="project" value="UniProtKB-KW"/>
</dbReference>
<evidence type="ECO:0000256" key="11">
    <source>
        <dbReference type="ARBA" id="ARBA00072251"/>
    </source>
</evidence>
<dbReference type="CDD" id="cd06261">
    <property type="entry name" value="TM_PBP2"/>
    <property type="match status" value="1"/>
</dbReference>
<sequence>MSPSHSARRQALARFAANRAAMVGLVLLTVIVLLAVIVPMAWPYGLEDASLERALRPPSFADFHWFGTDANGRDLFVRVFYGARISLAIGLIATVIALFIGVAWGTTAGWFGGAVDMLMMRFVDILYAVPLLFLIIVLVTVLGNNIFLIFAAIGAVEWLTMSRIVRGQTIAIRNLEFMDGARAIALPTPRILTRYVVPNIIGPVVVYSTLLIPVNIIVESSLSFLGLGVQEPLTSWGLLINQGATMLDSASWMLVFPAVLLAITMLSFNAVGDGLRDALDPRGR</sequence>
<evidence type="ECO:0000256" key="1">
    <source>
        <dbReference type="ARBA" id="ARBA00004429"/>
    </source>
</evidence>
<evidence type="ECO:0000256" key="4">
    <source>
        <dbReference type="ARBA" id="ARBA00022519"/>
    </source>
</evidence>
<evidence type="ECO:0000313" key="15">
    <source>
        <dbReference type="Proteomes" id="UP000537161"/>
    </source>
</evidence>
<keyword evidence="3" id="KW-1003">Cell membrane</keyword>
<feature type="transmembrane region" description="Helical" evidence="12">
    <location>
        <begin position="146"/>
        <end position="165"/>
    </location>
</feature>
<comment type="caution">
    <text evidence="14">The sequence shown here is derived from an EMBL/GenBank/DDBJ whole genome shotgun (WGS) entry which is preliminary data.</text>
</comment>
<evidence type="ECO:0000256" key="12">
    <source>
        <dbReference type="RuleBase" id="RU363032"/>
    </source>
</evidence>
<dbReference type="PANTHER" id="PTHR43386">
    <property type="entry name" value="OLIGOPEPTIDE TRANSPORT SYSTEM PERMEASE PROTEIN APPC"/>
    <property type="match status" value="1"/>
</dbReference>
<keyword evidence="4" id="KW-0997">Cell inner membrane</keyword>
<evidence type="ECO:0000256" key="9">
    <source>
        <dbReference type="ARBA" id="ARBA00023136"/>
    </source>
</evidence>
<dbReference type="GO" id="GO:0015031">
    <property type="term" value="P:protein transport"/>
    <property type="evidence" value="ECO:0007669"/>
    <property type="project" value="UniProtKB-KW"/>
</dbReference>
<keyword evidence="9 12" id="KW-0472">Membrane</keyword>
<evidence type="ECO:0000256" key="5">
    <source>
        <dbReference type="ARBA" id="ARBA00022692"/>
    </source>
</evidence>
<dbReference type="AlphaFoldDB" id="A0A7W9ER15"/>
<dbReference type="Gene3D" id="1.10.3720.10">
    <property type="entry name" value="MetI-like"/>
    <property type="match status" value="1"/>
</dbReference>
<feature type="transmembrane region" description="Helical" evidence="12">
    <location>
        <begin position="20"/>
        <end position="42"/>
    </location>
</feature>
<keyword evidence="5 12" id="KW-0812">Transmembrane</keyword>
<dbReference type="InterPro" id="IPR035906">
    <property type="entry name" value="MetI-like_sf"/>
</dbReference>
<evidence type="ECO:0000313" key="14">
    <source>
        <dbReference type="EMBL" id="MBB5707069.1"/>
    </source>
</evidence>
<protein>
    <recommendedName>
        <fullName evidence="11">Oligopeptide transport system permease protein OppC</fullName>
    </recommendedName>
</protein>
<keyword evidence="7" id="KW-0653">Protein transport</keyword>
<keyword evidence="2 12" id="KW-0813">Transport</keyword>
<gene>
    <name evidence="14" type="ORF">FHR21_002431</name>
</gene>
<keyword evidence="15" id="KW-1185">Reference proteome</keyword>
<evidence type="ECO:0000256" key="10">
    <source>
        <dbReference type="ARBA" id="ARBA00024202"/>
    </source>
</evidence>
<dbReference type="Pfam" id="PF00528">
    <property type="entry name" value="BPD_transp_1"/>
    <property type="match status" value="1"/>
</dbReference>
<dbReference type="Proteomes" id="UP000537161">
    <property type="component" value="Unassembled WGS sequence"/>
</dbReference>
<dbReference type="InterPro" id="IPR050366">
    <property type="entry name" value="BP-dependent_transpt_permease"/>
</dbReference>
<feature type="transmembrane region" description="Helical" evidence="12">
    <location>
        <begin position="85"/>
        <end position="106"/>
    </location>
</feature>
<evidence type="ECO:0000256" key="2">
    <source>
        <dbReference type="ARBA" id="ARBA00022448"/>
    </source>
</evidence>
<organism evidence="14 15">
    <name type="scientific">Sphingopyxis panaciterrulae</name>
    <dbReference type="NCBI Taxonomy" id="462372"/>
    <lineage>
        <taxon>Bacteria</taxon>
        <taxon>Pseudomonadati</taxon>
        <taxon>Pseudomonadota</taxon>
        <taxon>Alphaproteobacteria</taxon>
        <taxon>Sphingomonadales</taxon>
        <taxon>Sphingomonadaceae</taxon>
        <taxon>Sphingopyxis</taxon>
    </lineage>
</organism>
<dbReference type="PANTHER" id="PTHR43386:SF2">
    <property type="entry name" value="OLIGOPEPTIDE TRANSPORT SYSTEM PERMEASE PROTEIN OPPC"/>
    <property type="match status" value="1"/>
</dbReference>
<evidence type="ECO:0000256" key="3">
    <source>
        <dbReference type="ARBA" id="ARBA00022475"/>
    </source>
</evidence>
<dbReference type="InterPro" id="IPR025966">
    <property type="entry name" value="OppC_N"/>
</dbReference>
<dbReference type="RefSeq" id="WP_184098575.1">
    <property type="nucleotide sequence ID" value="NZ_JACIJH010000007.1"/>
</dbReference>
<name>A0A7W9ER15_9SPHN</name>
<evidence type="ECO:0000256" key="6">
    <source>
        <dbReference type="ARBA" id="ARBA00022856"/>
    </source>
</evidence>
<dbReference type="SUPFAM" id="SSF161098">
    <property type="entry name" value="MetI-like"/>
    <property type="match status" value="1"/>
</dbReference>
<feature type="transmembrane region" description="Helical" evidence="12">
    <location>
        <begin position="204"/>
        <end position="229"/>
    </location>
</feature>
<reference evidence="14 15" key="1">
    <citation type="submission" date="2020-08" db="EMBL/GenBank/DDBJ databases">
        <title>Genomic Encyclopedia of Type Strains, Phase IV (KMG-IV): sequencing the most valuable type-strain genomes for metagenomic binning, comparative biology and taxonomic classification.</title>
        <authorList>
            <person name="Goeker M."/>
        </authorList>
    </citation>
    <scope>NUCLEOTIDE SEQUENCE [LARGE SCALE GENOMIC DNA]</scope>
    <source>
        <strain evidence="14 15">DSM 27163</strain>
    </source>
</reference>
<dbReference type="EMBL" id="JACIJH010000007">
    <property type="protein sequence ID" value="MBB5707069.1"/>
    <property type="molecule type" value="Genomic_DNA"/>
</dbReference>
<keyword evidence="6" id="KW-0571">Peptide transport</keyword>
<dbReference type="InterPro" id="IPR000515">
    <property type="entry name" value="MetI-like"/>
</dbReference>
<accession>A0A7W9ER15</accession>
<comment type="subcellular location">
    <subcellularLocation>
        <location evidence="1">Cell inner membrane</location>
        <topology evidence="1">Multi-pass membrane protein</topology>
    </subcellularLocation>
    <subcellularLocation>
        <location evidence="12">Cell membrane</location>
        <topology evidence="12">Multi-pass membrane protein</topology>
    </subcellularLocation>
</comment>
<proteinExistence type="inferred from homology"/>
<comment type="similarity">
    <text evidence="10">Belongs to the binding-protein-dependent transport system permease family. OppBC subfamily.</text>
</comment>
<feature type="transmembrane region" description="Helical" evidence="12">
    <location>
        <begin position="118"/>
        <end position="140"/>
    </location>
</feature>
<dbReference type="GO" id="GO:0055085">
    <property type="term" value="P:transmembrane transport"/>
    <property type="evidence" value="ECO:0007669"/>
    <property type="project" value="InterPro"/>
</dbReference>
<dbReference type="PROSITE" id="PS50928">
    <property type="entry name" value="ABC_TM1"/>
    <property type="match status" value="1"/>
</dbReference>
<evidence type="ECO:0000256" key="7">
    <source>
        <dbReference type="ARBA" id="ARBA00022927"/>
    </source>
</evidence>
<dbReference type="GO" id="GO:0005886">
    <property type="term" value="C:plasma membrane"/>
    <property type="evidence" value="ECO:0007669"/>
    <property type="project" value="UniProtKB-SubCell"/>
</dbReference>